<organism evidence="2 3">
    <name type="scientific">Reyranella soli</name>
    <dbReference type="NCBI Taxonomy" id="1230389"/>
    <lineage>
        <taxon>Bacteria</taxon>
        <taxon>Pseudomonadati</taxon>
        <taxon>Pseudomonadota</taxon>
        <taxon>Alphaproteobacteria</taxon>
        <taxon>Hyphomicrobiales</taxon>
        <taxon>Reyranellaceae</taxon>
        <taxon>Reyranella</taxon>
    </lineage>
</organism>
<evidence type="ECO:0000256" key="1">
    <source>
        <dbReference type="SAM" id="MobiDB-lite"/>
    </source>
</evidence>
<evidence type="ECO:0000313" key="3">
    <source>
        <dbReference type="Proteomes" id="UP000321058"/>
    </source>
</evidence>
<evidence type="ECO:0000313" key="2">
    <source>
        <dbReference type="EMBL" id="GEP58957.1"/>
    </source>
</evidence>
<feature type="region of interest" description="Disordered" evidence="1">
    <location>
        <begin position="77"/>
        <end position="99"/>
    </location>
</feature>
<protein>
    <submittedName>
        <fullName evidence="2">Uncharacterized protein</fullName>
    </submittedName>
</protein>
<name>A0A512NJ30_9HYPH</name>
<gene>
    <name evidence="2" type="ORF">RSO01_61230</name>
</gene>
<reference evidence="2 3" key="1">
    <citation type="submission" date="2019-07" db="EMBL/GenBank/DDBJ databases">
        <title>Whole genome shotgun sequence of Reyranella soli NBRC 108950.</title>
        <authorList>
            <person name="Hosoyama A."/>
            <person name="Uohara A."/>
            <person name="Ohji S."/>
            <person name="Ichikawa N."/>
        </authorList>
    </citation>
    <scope>NUCLEOTIDE SEQUENCE [LARGE SCALE GENOMIC DNA]</scope>
    <source>
        <strain evidence="2 3">NBRC 108950</strain>
    </source>
</reference>
<dbReference type="AlphaFoldDB" id="A0A512NJ30"/>
<keyword evidence="3" id="KW-1185">Reference proteome</keyword>
<dbReference type="Proteomes" id="UP000321058">
    <property type="component" value="Unassembled WGS sequence"/>
</dbReference>
<dbReference type="EMBL" id="BKAJ01000114">
    <property type="protein sequence ID" value="GEP58957.1"/>
    <property type="molecule type" value="Genomic_DNA"/>
</dbReference>
<comment type="caution">
    <text evidence="2">The sequence shown here is derived from an EMBL/GenBank/DDBJ whole genome shotgun (WGS) entry which is preliminary data.</text>
</comment>
<proteinExistence type="predicted"/>
<sequence>MRNVRIRGKIAKDEWPKIAARFHSGESFTQIARSYHCTAPAIRYIVNRVSNREGRRKMERDTQGKIALVTPIATSRRSTRPANANVRSQAKPSRGNFSADSPVKDVWGRINIDIATFLTAMESLSADDSEENYQALLDATDRLLWGSARTRLELERLLGNAKRSQAVRRLSG</sequence>
<accession>A0A512NJ30</accession>